<dbReference type="PANTHER" id="PTHR47706">
    <property type="entry name" value="NMRA-LIKE FAMILY PROTEIN"/>
    <property type="match status" value="1"/>
</dbReference>
<evidence type="ECO:0000256" key="2">
    <source>
        <dbReference type="ARBA" id="ARBA00023002"/>
    </source>
</evidence>
<protein>
    <submittedName>
        <fullName evidence="4">Isoflavone reductase family protein</fullName>
    </submittedName>
</protein>
<evidence type="ECO:0000256" key="3">
    <source>
        <dbReference type="SAM" id="MobiDB-lite"/>
    </source>
</evidence>
<comment type="caution">
    <text evidence="4">The sequence shown here is derived from an EMBL/GenBank/DDBJ whole genome shotgun (WGS) entry which is preliminary data.</text>
</comment>
<feature type="compositionally biased region" description="Basic and acidic residues" evidence="3">
    <location>
        <begin position="38"/>
        <end position="50"/>
    </location>
</feature>
<keyword evidence="2" id="KW-0560">Oxidoreductase</keyword>
<feature type="region of interest" description="Disordered" evidence="3">
    <location>
        <begin position="1"/>
        <end position="78"/>
    </location>
</feature>
<name>A0A2U3EL16_PURLI</name>
<dbReference type="Proteomes" id="UP000245956">
    <property type="component" value="Unassembled WGS sequence"/>
</dbReference>
<dbReference type="SUPFAM" id="SSF51735">
    <property type="entry name" value="NAD(P)-binding Rossmann-fold domains"/>
    <property type="match status" value="1"/>
</dbReference>
<organism evidence="4 5">
    <name type="scientific">Purpureocillium lilacinum</name>
    <name type="common">Paecilomyces lilacinus</name>
    <dbReference type="NCBI Taxonomy" id="33203"/>
    <lineage>
        <taxon>Eukaryota</taxon>
        <taxon>Fungi</taxon>
        <taxon>Dikarya</taxon>
        <taxon>Ascomycota</taxon>
        <taxon>Pezizomycotina</taxon>
        <taxon>Sordariomycetes</taxon>
        <taxon>Hypocreomycetidae</taxon>
        <taxon>Hypocreales</taxon>
        <taxon>Ophiocordycipitaceae</taxon>
        <taxon>Purpureocillium</taxon>
    </lineage>
</organism>
<feature type="compositionally biased region" description="Low complexity" evidence="3">
    <location>
        <begin position="231"/>
        <end position="249"/>
    </location>
</feature>
<reference evidence="4 5" key="1">
    <citation type="journal article" date="2016" name="Front. Microbiol.">
        <title>Genome and transcriptome sequences reveal the specific parasitism of the nematophagous Purpureocillium lilacinum 36-1.</title>
        <authorList>
            <person name="Xie J."/>
            <person name="Li S."/>
            <person name="Mo C."/>
            <person name="Xiao X."/>
            <person name="Peng D."/>
            <person name="Wang G."/>
            <person name="Xiao Y."/>
        </authorList>
    </citation>
    <scope>NUCLEOTIDE SEQUENCE [LARGE SCALE GENOMIC DNA]</scope>
    <source>
        <strain evidence="4 5">36-1</strain>
    </source>
</reference>
<dbReference type="PANTHER" id="PTHR47706:SF5">
    <property type="entry name" value="ISOFLAVONE REDUCTASE"/>
    <property type="match status" value="1"/>
</dbReference>
<sequence>MLDVCSSRGPKTAHGRHQPSGPELRLFLWSVPANGQAQKKESRARGRTEQTDGQTQKHLAPYPTLERHDGQKDGRADGQTQRINDQRHHPWQSPHGAHPPPRPPAMMRIAVAGGGGLGYLLASQLSQAANAYNVVVLSRFVRLPPPPPGLPPPLSLEAPLQPNSFVARPEFQPFGIAVQVVDYGDLASLAFALQGVDLVLSTVTGRPQMNLIQAAARSRVRTFVPAEFEGSLSRRPSSSSSSSSSSDSSHCALPTDRASANCLALLRQLASQSRMRYTVFSCGMFMERLHPCGLGYFEAGRNAAADRPADFLVDISSATAEYPDRDPKGRSVRVCMSSIYDVARFVVAAVDLGPERWPHEFTMRGDRMTVRELVDTCSMARNVVFNHQVRSVSELRQLVAYHAHNGDTDRAAYYQRLVATALGRYDFSRANLNEAIDHSDHIEMQPLRLNQWLVTVCQSM</sequence>
<gene>
    <name evidence="4" type="ORF">PCL_05864</name>
</gene>
<dbReference type="GO" id="GO:0016491">
    <property type="term" value="F:oxidoreductase activity"/>
    <property type="evidence" value="ECO:0007669"/>
    <property type="project" value="UniProtKB-KW"/>
</dbReference>
<dbReference type="InterPro" id="IPR036291">
    <property type="entry name" value="NAD(P)-bd_dom_sf"/>
</dbReference>
<evidence type="ECO:0000256" key="1">
    <source>
        <dbReference type="ARBA" id="ARBA00022857"/>
    </source>
</evidence>
<evidence type="ECO:0000313" key="4">
    <source>
        <dbReference type="EMBL" id="PWI75206.1"/>
    </source>
</evidence>
<dbReference type="Gene3D" id="3.40.50.720">
    <property type="entry name" value="NAD(P)-binding Rossmann-like Domain"/>
    <property type="match status" value="1"/>
</dbReference>
<evidence type="ECO:0000313" key="5">
    <source>
        <dbReference type="Proteomes" id="UP000245956"/>
    </source>
</evidence>
<keyword evidence="1" id="KW-0521">NADP</keyword>
<dbReference type="InterPro" id="IPR051609">
    <property type="entry name" value="NmrA/Isoflavone_reductase-like"/>
</dbReference>
<dbReference type="AlphaFoldDB" id="A0A2U3EL16"/>
<accession>A0A2U3EL16</accession>
<dbReference type="EMBL" id="LCWV01000002">
    <property type="protein sequence ID" value="PWI75206.1"/>
    <property type="molecule type" value="Genomic_DNA"/>
</dbReference>
<feature type="region of interest" description="Disordered" evidence="3">
    <location>
        <begin position="231"/>
        <end position="252"/>
    </location>
</feature>
<feature type="compositionally biased region" description="Basic and acidic residues" evidence="3">
    <location>
        <begin position="65"/>
        <end position="76"/>
    </location>
</feature>
<proteinExistence type="predicted"/>